<keyword evidence="5 10" id="KW-0378">Hydrolase</keyword>
<dbReference type="EMBL" id="LBXZ01000004">
    <property type="protein sequence ID" value="KKR40814.1"/>
    <property type="molecule type" value="Genomic_DNA"/>
</dbReference>
<evidence type="ECO:0000256" key="2">
    <source>
        <dbReference type="ARBA" id="ARBA00022490"/>
    </source>
</evidence>
<comment type="subcellular location">
    <subcellularLocation>
        <location evidence="1 10 11">Cytoplasm</location>
    </subcellularLocation>
</comment>
<evidence type="ECO:0000256" key="12">
    <source>
        <dbReference type="PIRSR" id="PIRSR001174-1"/>
    </source>
</evidence>
<dbReference type="NCBIfam" id="TIGR00763">
    <property type="entry name" value="lon"/>
    <property type="match status" value="1"/>
</dbReference>
<comment type="caution">
    <text evidence="17">The sequence shown here is derived from an EMBL/GenBank/DDBJ whole genome shotgun (WGS) entry which is preliminary data.</text>
</comment>
<dbReference type="InterPro" id="IPR020568">
    <property type="entry name" value="Ribosomal_Su5_D2-typ_SF"/>
</dbReference>
<keyword evidence="7 10" id="KW-0067">ATP-binding</keyword>
<evidence type="ECO:0000256" key="8">
    <source>
        <dbReference type="ARBA" id="ARBA00023016"/>
    </source>
</evidence>
<dbReference type="GO" id="GO:0004252">
    <property type="term" value="F:serine-type endopeptidase activity"/>
    <property type="evidence" value="ECO:0007669"/>
    <property type="project" value="UniProtKB-UniRule"/>
</dbReference>
<evidence type="ECO:0000256" key="11">
    <source>
        <dbReference type="PIRNR" id="PIRNR001174"/>
    </source>
</evidence>
<dbReference type="InterPro" id="IPR008269">
    <property type="entry name" value="Lon_proteolytic"/>
</dbReference>
<feature type="domain" description="Lon N-terminal" evidence="16">
    <location>
        <begin position="15"/>
        <end position="209"/>
    </location>
</feature>
<dbReference type="InterPro" id="IPR015947">
    <property type="entry name" value="PUA-like_sf"/>
</dbReference>
<dbReference type="InterPro" id="IPR003111">
    <property type="entry name" value="Lon_prtase_N"/>
</dbReference>
<proteinExistence type="evidence at transcript level"/>
<dbReference type="SMART" id="SM00382">
    <property type="entry name" value="AAA"/>
    <property type="match status" value="1"/>
</dbReference>
<dbReference type="FunFam" id="3.40.50.300:FF:000021">
    <property type="entry name" value="Lon protease homolog"/>
    <property type="match status" value="1"/>
</dbReference>
<dbReference type="InterPro" id="IPR003959">
    <property type="entry name" value="ATPase_AAA_core"/>
</dbReference>
<evidence type="ECO:0000256" key="14">
    <source>
        <dbReference type="PROSITE-ProRule" id="PRU01122"/>
    </source>
</evidence>
<dbReference type="GO" id="GO:0016887">
    <property type="term" value="F:ATP hydrolysis activity"/>
    <property type="evidence" value="ECO:0007669"/>
    <property type="project" value="UniProtKB-UniRule"/>
</dbReference>
<evidence type="ECO:0000256" key="7">
    <source>
        <dbReference type="ARBA" id="ARBA00022840"/>
    </source>
</evidence>
<evidence type="ECO:0000259" key="15">
    <source>
        <dbReference type="PROSITE" id="PS51786"/>
    </source>
</evidence>
<dbReference type="Gene3D" id="3.40.50.300">
    <property type="entry name" value="P-loop containing nucleotide triphosphate hydrolases"/>
    <property type="match status" value="1"/>
</dbReference>
<dbReference type="InterPro" id="IPR003593">
    <property type="entry name" value="AAA+_ATPase"/>
</dbReference>
<dbReference type="EC" id="3.4.21.53" evidence="10 11"/>
<evidence type="ECO:0000256" key="5">
    <source>
        <dbReference type="ARBA" id="ARBA00022801"/>
    </source>
</evidence>
<dbReference type="Pfam" id="PF00004">
    <property type="entry name" value="AAA"/>
    <property type="match status" value="1"/>
</dbReference>
<dbReference type="HAMAP" id="MF_01973">
    <property type="entry name" value="lon_bact"/>
    <property type="match status" value="1"/>
</dbReference>
<dbReference type="PANTHER" id="PTHR10046">
    <property type="entry name" value="ATP DEPENDENT LON PROTEASE FAMILY MEMBER"/>
    <property type="match status" value="1"/>
</dbReference>
<evidence type="ECO:0000256" key="1">
    <source>
        <dbReference type="ARBA" id="ARBA00004496"/>
    </source>
</evidence>
<dbReference type="PATRIC" id="fig|1619033.3.peg.365"/>
<dbReference type="GO" id="GO:0004176">
    <property type="term" value="F:ATP-dependent peptidase activity"/>
    <property type="evidence" value="ECO:0007669"/>
    <property type="project" value="UniProtKB-UniRule"/>
</dbReference>
<organism evidence="17 18">
    <name type="scientific">Candidatus Yanofskybacteria bacterium GW2011_GWE2_40_11</name>
    <dbReference type="NCBI Taxonomy" id="1619033"/>
    <lineage>
        <taxon>Bacteria</taxon>
        <taxon>Candidatus Yanofskyibacteriota</taxon>
    </lineage>
</organism>
<dbReference type="Pfam" id="PF22667">
    <property type="entry name" value="Lon_lid"/>
    <property type="match status" value="1"/>
</dbReference>
<dbReference type="GO" id="GO:0005737">
    <property type="term" value="C:cytoplasm"/>
    <property type="evidence" value="ECO:0007669"/>
    <property type="project" value="UniProtKB-SubCell"/>
</dbReference>
<dbReference type="GO" id="GO:0006515">
    <property type="term" value="P:protein quality control for misfolded or incompletely synthesized proteins"/>
    <property type="evidence" value="ECO:0007669"/>
    <property type="project" value="UniProtKB-UniRule"/>
</dbReference>
<name>A0A0G0QK76_9BACT</name>
<dbReference type="InterPro" id="IPR004815">
    <property type="entry name" value="Lon_bac/euk-typ"/>
</dbReference>
<keyword evidence="4 10" id="KW-0547">Nucleotide-binding</keyword>
<dbReference type="Pfam" id="PF02190">
    <property type="entry name" value="LON_substr_bdg"/>
    <property type="match status" value="1"/>
</dbReference>
<dbReference type="InterPro" id="IPR046336">
    <property type="entry name" value="Lon_prtase_N_sf"/>
</dbReference>
<comment type="induction">
    <text evidence="10">By heat shock.</text>
</comment>
<dbReference type="SUPFAM" id="SSF52540">
    <property type="entry name" value="P-loop containing nucleoside triphosphate hydrolases"/>
    <property type="match status" value="1"/>
</dbReference>
<evidence type="ECO:0000256" key="9">
    <source>
        <dbReference type="ARBA" id="ARBA00050665"/>
    </source>
</evidence>
<keyword evidence="8 10" id="KW-0346">Stress response</keyword>
<dbReference type="Gene3D" id="1.20.58.1480">
    <property type="match status" value="1"/>
</dbReference>
<dbReference type="Gene3D" id="3.30.230.10">
    <property type="match status" value="1"/>
</dbReference>
<dbReference type="GO" id="GO:0043565">
    <property type="term" value="F:sequence-specific DNA binding"/>
    <property type="evidence" value="ECO:0007669"/>
    <property type="project" value="UniProtKB-UniRule"/>
</dbReference>
<evidence type="ECO:0000256" key="3">
    <source>
        <dbReference type="ARBA" id="ARBA00022670"/>
    </source>
</evidence>
<dbReference type="GO" id="GO:0034605">
    <property type="term" value="P:cellular response to heat"/>
    <property type="evidence" value="ECO:0007669"/>
    <property type="project" value="UniProtKB-UniRule"/>
</dbReference>
<comment type="subunit">
    <text evidence="10 11">Homohexamer. Organized in a ring with a central cavity.</text>
</comment>
<feature type="binding site" evidence="10 13">
    <location>
        <begin position="360"/>
        <end position="367"/>
    </location>
    <ligand>
        <name>ATP</name>
        <dbReference type="ChEBI" id="CHEBI:30616"/>
    </ligand>
</feature>
<dbReference type="Proteomes" id="UP000034072">
    <property type="component" value="Unassembled WGS sequence"/>
</dbReference>
<dbReference type="FunFam" id="1.20.5.5270:FF:000002">
    <property type="entry name" value="Lon protease homolog"/>
    <property type="match status" value="1"/>
</dbReference>
<dbReference type="InterPro" id="IPR027417">
    <property type="entry name" value="P-loop_NTPase"/>
</dbReference>
<comment type="function">
    <text evidence="10">ATP-dependent serine protease that mediates the selective degradation of mutant and abnormal proteins as well as certain short-lived regulatory proteins. Required for cellular homeostasis and for survival from DNA damage and developmental changes induced by stress. Degrades polypeptides processively to yield small peptide fragments that are 5 to 10 amino acids long. Binds to DNA in a double-stranded, site-specific manner.</text>
</comment>
<dbReference type="PROSITE" id="PS51787">
    <property type="entry name" value="LON_N"/>
    <property type="match status" value="1"/>
</dbReference>
<feature type="active site" evidence="10 12">
    <location>
        <position position="683"/>
    </location>
</feature>
<dbReference type="PIRSF" id="PIRSF001174">
    <property type="entry name" value="Lon_proteas"/>
    <property type="match status" value="1"/>
</dbReference>
<evidence type="ECO:0000256" key="6">
    <source>
        <dbReference type="ARBA" id="ARBA00022825"/>
    </source>
</evidence>
<dbReference type="InterPro" id="IPR014721">
    <property type="entry name" value="Ribsml_uS5_D2-typ_fold_subgr"/>
</dbReference>
<comment type="catalytic activity">
    <reaction evidence="9 10 11 14">
        <text>Hydrolysis of proteins in presence of ATP.</text>
        <dbReference type="EC" id="3.4.21.53"/>
    </reaction>
</comment>
<sequence length="776" mass="86841">MAEFKENNTIIPNELPLIALKNTVLFPKLIIPLLVQRSKSMTALGEAMTKDKLVFFASQKNIDDDVDTKDIFEIGTIGRIISVFKLPDGSSKVDVEGLVRARITKFTKTEPYFKVQAEPFNLILRNNLDEKALVRSAIDQFKNISESKSFPNVLPEVIYMMMQLKDTEQILSLVTVNLNLSLDDQQRILEFESAMDALRELNILIAREAEILEAEKSVAKETKKQIGKMQKELFLREQLKSIEKELGVDDERGELDIVKDKIDKAGMPKEVKDKALKELNRLSKMPPFSPEVSYIRTYLDWMTEMPWNTKDDAKIDLKSAEKILNQDHYGLSNVKERILEYLAVQKQVGKVKGPILCLVGPPGTGKTSIGQSIARALSRKFIRVSLGGIKDEAEIRGHRRTYIGALPGRVIQGIHNAKTKNPVFMLDEIDKIGMDFRGDPSSALLEALDPQQNNAFSDHYLEAPFDLSDVLFIATANVLDTIPPALRDRLEIIDFAGYTEEEKLHIAKKFLIPKLFKDHGIKKNTLTFNDPALVDIIGQHTREAGVRELERQLASIIRKYLRRNSDNNGKKQATITKEIIHKYLGPAKYTHQMAEVKDEIGVVTGLAWTPVGGEVLTIEVSKMPGRGRLILTGQLGEVMKESAQAALSYARAYASKLGIKEDFNKDDIHIHVPSGAIKKDGPSAGSAITTALISIFLKKEVRKEVGMTGEVTLRGKVLEIGGVKEKVLAAHRAGLKIIILPAANKKDMIDIPKEVKRNAKFVFVSHVDEVLKVAFR</sequence>
<dbReference type="Pfam" id="PF05362">
    <property type="entry name" value="Lon_C"/>
    <property type="match status" value="1"/>
</dbReference>
<evidence type="ECO:0000313" key="17">
    <source>
        <dbReference type="EMBL" id="KKR40814.1"/>
    </source>
</evidence>
<keyword evidence="6 10" id="KW-0720">Serine protease</keyword>
<dbReference type="InterPro" id="IPR027065">
    <property type="entry name" value="Lon_Prtase"/>
</dbReference>
<dbReference type="AlphaFoldDB" id="A0A0G0QK76"/>
<gene>
    <name evidence="10" type="primary">lon</name>
    <name evidence="17" type="ORF">UT75_C0004G0025</name>
</gene>
<accession>A0A0G0QK76</accession>
<dbReference type="GO" id="GO:0005524">
    <property type="term" value="F:ATP binding"/>
    <property type="evidence" value="ECO:0007669"/>
    <property type="project" value="UniProtKB-UniRule"/>
</dbReference>
<evidence type="ECO:0000256" key="10">
    <source>
        <dbReference type="HAMAP-Rule" id="MF_01973"/>
    </source>
</evidence>
<feature type="active site" evidence="10 12">
    <location>
        <position position="726"/>
    </location>
</feature>
<keyword evidence="3 10" id="KW-0645">Protease</keyword>
<dbReference type="Gene3D" id="1.20.5.5270">
    <property type="match status" value="1"/>
</dbReference>
<dbReference type="PROSITE" id="PS51786">
    <property type="entry name" value="LON_PROTEOLYTIC"/>
    <property type="match status" value="1"/>
</dbReference>
<dbReference type="PRINTS" id="PR00830">
    <property type="entry name" value="ENDOLAPTASE"/>
</dbReference>
<evidence type="ECO:0000256" key="4">
    <source>
        <dbReference type="ARBA" id="ARBA00022741"/>
    </source>
</evidence>
<evidence type="ECO:0000256" key="13">
    <source>
        <dbReference type="PIRSR" id="PIRSR001174-2"/>
    </source>
</evidence>
<keyword evidence="2 10" id="KW-0963">Cytoplasm</keyword>
<dbReference type="Gene3D" id="1.10.8.60">
    <property type="match status" value="1"/>
</dbReference>
<dbReference type="CDD" id="cd19500">
    <property type="entry name" value="RecA-like_Lon"/>
    <property type="match status" value="1"/>
</dbReference>
<comment type="similarity">
    <text evidence="10 11 14">Belongs to the peptidase S16 family.</text>
</comment>
<dbReference type="SUPFAM" id="SSF88697">
    <property type="entry name" value="PUA domain-like"/>
    <property type="match status" value="1"/>
</dbReference>
<reference evidence="17 18" key="1">
    <citation type="journal article" date="2015" name="Nature">
        <title>rRNA introns, odd ribosomes, and small enigmatic genomes across a large radiation of phyla.</title>
        <authorList>
            <person name="Brown C.T."/>
            <person name="Hug L.A."/>
            <person name="Thomas B.C."/>
            <person name="Sharon I."/>
            <person name="Castelle C.J."/>
            <person name="Singh A."/>
            <person name="Wilkins M.J."/>
            <person name="Williams K.H."/>
            <person name="Banfield J.F."/>
        </authorList>
    </citation>
    <scope>NUCLEOTIDE SEQUENCE [LARGE SCALE GENOMIC DNA]</scope>
</reference>
<evidence type="ECO:0000259" key="16">
    <source>
        <dbReference type="PROSITE" id="PS51787"/>
    </source>
</evidence>
<evidence type="ECO:0000313" key="18">
    <source>
        <dbReference type="Proteomes" id="UP000034072"/>
    </source>
</evidence>
<dbReference type="Gene3D" id="2.30.130.40">
    <property type="entry name" value="LON domain-like"/>
    <property type="match status" value="1"/>
</dbReference>
<dbReference type="SUPFAM" id="SSF54211">
    <property type="entry name" value="Ribosomal protein S5 domain 2-like"/>
    <property type="match status" value="1"/>
</dbReference>
<dbReference type="InterPro" id="IPR054594">
    <property type="entry name" value="Lon_lid"/>
</dbReference>
<protein>
    <recommendedName>
        <fullName evidence="10 11">Lon protease</fullName>
        <ecNumber evidence="10 11">3.4.21.53</ecNumber>
    </recommendedName>
    <alternativeName>
        <fullName evidence="10">ATP-dependent protease La</fullName>
    </alternativeName>
</protein>
<dbReference type="SMART" id="SM00464">
    <property type="entry name" value="LON"/>
    <property type="match status" value="1"/>
</dbReference>
<dbReference type="InterPro" id="IPR027543">
    <property type="entry name" value="Lon_bac"/>
</dbReference>
<feature type="domain" description="Lon proteolytic" evidence="15">
    <location>
        <begin position="597"/>
        <end position="776"/>
    </location>
</feature>